<keyword evidence="3" id="KW-1185">Reference proteome</keyword>
<dbReference type="Gene3D" id="3.30.70.1290">
    <property type="entry name" value="Transposase IS200-like"/>
    <property type="match status" value="1"/>
</dbReference>
<dbReference type="GO" id="GO:0043565">
    <property type="term" value="F:sequence-specific DNA binding"/>
    <property type="evidence" value="ECO:0007669"/>
    <property type="project" value="TreeGrafter"/>
</dbReference>
<proteinExistence type="predicted"/>
<feature type="domain" description="Transposase IS200-like" evidence="1">
    <location>
        <begin position="2"/>
        <end position="117"/>
    </location>
</feature>
<dbReference type="Pfam" id="PF01797">
    <property type="entry name" value="Y1_Tnp"/>
    <property type="match status" value="1"/>
</dbReference>
<dbReference type="InterPro" id="IPR002686">
    <property type="entry name" value="Transposase_17"/>
</dbReference>
<dbReference type="Proteomes" id="UP001059380">
    <property type="component" value="Chromosome"/>
</dbReference>
<dbReference type="AlphaFoldDB" id="A0A9J7BP84"/>
<dbReference type="RefSeq" id="WP_260791922.1">
    <property type="nucleotide sequence ID" value="NZ_CP093313.1"/>
</dbReference>
<evidence type="ECO:0000313" key="3">
    <source>
        <dbReference type="Proteomes" id="UP001059380"/>
    </source>
</evidence>
<accession>A0A9J7BP84</accession>
<organism evidence="2 3">
    <name type="scientific">Occallatibacter riparius</name>
    <dbReference type="NCBI Taxonomy" id="1002689"/>
    <lineage>
        <taxon>Bacteria</taxon>
        <taxon>Pseudomonadati</taxon>
        <taxon>Acidobacteriota</taxon>
        <taxon>Terriglobia</taxon>
        <taxon>Terriglobales</taxon>
        <taxon>Acidobacteriaceae</taxon>
        <taxon>Occallatibacter</taxon>
    </lineage>
</organism>
<gene>
    <name evidence="2" type="ORF">MOP44_19445</name>
</gene>
<evidence type="ECO:0000313" key="2">
    <source>
        <dbReference type="EMBL" id="UWZ82734.1"/>
    </source>
</evidence>
<dbReference type="PANTHER" id="PTHR36966:SF1">
    <property type="entry name" value="REP-ASSOCIATED TYROSINE TRANSPOSASE"/>
    <property type="match status" value="1"/>
</dbReference>
<dbReference type="SMART" id="SM01321">
    <property type="entry name" value="Y1_Tnp"/>
    <property type="match status" value="1"/>
</dbReference>
<name>A0A9J7BP84_9BACT</name>
<protein>
    <submittedName>
        <fullName evidence="2">Transposase</fullName>
    </submittedName>
</protein>
<dbReference type="NCBIfam" id="NF047646">
    <property type="entry name" value="REP_Tyr_transpos"/>
    <property type="match status" value="1"/>
</dbReference>
<dbReference type="KEGG" id="orp:MOP44_19445"/>
<dbReference type="InterPro" id="IPR036515">
    <property type="entry name" value="Transposase_17_sf"/>
</dbReference>
<reference evidence="2" key="1">
    <citation type="submission" date="2021-04" db="EMBL/GenBank/DDBJ databases">
        <title>Phylogenetic analysis of Acidobacteriaceae.</title>
        <authorList>
            <person name="Qiu L."/>
            <person name="Zhang Q."/>
        </authorList>
    </citation>
    <scope>NUCLEOTIDE SEQUENCE</scope>
    <source>
        <strain evidence="2">DSM 25168</strain>
    </source>
</reference>
<dbReference type="PANTHER" id="PTHR36966">
    <property type="entry name" value="REP-ASSOCIATED TYROSINE TRANSPOSASE"/>
    <property type="match status" value="1"/>
</dbReference>
<dbReference type="SUPFAM" id="SSF143422">
    <property type="entry name" value="Transposase IS200-like"/>
    <property type="match status" value="1"/>
</dbReference>
<dbReference type="EMBL" id="CP093313">
    <property type="protein sequence ID" value="UWZ82734.1"/>
    <property type="molecule type" value="Genomic_DNA"/>
</dbReference>
<dbReference type="GO" id="GO:0004803">
    <property type="term" value="F:transposase activity"/>
    <property type="evidence" value="ECO:0007669"/>
    <property type="project" value="InterPro"/>
</dbReference>
<dbReference type="GO" id="GO:0006313">
    <property type="term" value="P:DNA transposition"/>
    <property type="evidence" value="ECO:0007669"/>
    <property type="project" value="InterPro"/>
</dbReference>
<evidence type="ECO:0000259" key="1">
    <source>
        <dbReference type="SMART" id="SM01321"/>
    </source>
</evidence>
<dbReference type="InterPro" id="IPR052715">
    <property type="entry name" value="RAYT_transposase"/>
</dbReference>
<sequence>MSRARIFFATTNTFQGKFLLQSERNATLLIEVLRTCATASRFRVLDFVVMPNHLHLLVEVRDGMSIEKAMQLVKGGFSYLLKKEAGYLGEVWQKGYSEVRVMDERSLAQHRAYIAQNPVKAGLAPAPDEWPYCYA</sequence>